<evidence type="ECO:0000313" key="1">
    <source>
        <dbReference type="Proteomes" id="UP001652660"/>
    </source>
</evidence>
<dbReference type="Proteomes" id="UP001652660">
    <property type="component" value="Chromosome 11e"/>
</dbReference>
<sequence length="298" mass="34041">MHQYGHIIFLRSRHLRFLAVSGDIDSVPSSMSNLWNLETIIVKGLKGKVILPDSIWYMARLRHVHVNNHATFILEGIKPVELSQLYDLVTLSSPCFSDVEETEIVLRRFPNLRKLGCMFVKPNSCLGNNDHFPAMDVLTKLESPKISYYGPPPNVSPFILPSSLKKFTLSSFRLPWHHISAIARFPNLEVLNLLCRAFEGEVWEMEEDEYRELKYLKLDTLNIVQWDAYSDHLPNLQHLALRNCKQLKEVPSAFLDIPTLQVIEVDGCGQSTDELVTRIEEEGIEGLKVLINGSVPYS</sequence>
<organism evidence="1 2">
    <name type="scientific">Coffea arabica</name>
    <name type="common">Arabian coffee</name>
    <dbReference type="NCBI Taxonomy" id="13443"/>
    <lineage>
        <taxon>Eukaryota</taxon>
        <taxon>Viridiplantae</taxon>
        <taxon>Streptophyta</taxon>
        <taxon>Embryophyta</taxon>
        <taxon>Tracheophyta</taxon>
        <taxon>Spermatophyta</taxon>
        <taxon>Magnoliopsida</taxon>
        <taxon>eudicotyledons</taxon>
        <taxon>Gunneridae</taxon>
        <taxon>Pentapetalae</taxon>
        <taxon>asterids</taxon>
        <taxon>lamiids</taxon>
        <taxon>Gentianales</taxon>
        <taxon>Rubiaceae</taxon>
        <taxon>Ixoroideae</taxon>
        <taxon>Gardenieae complex</taxon>
        <taxon>Bertiereae - Coffeeae clade</taxon>
        <taxon>Coffeeae</taxon>
        <taxon>Coffea</taxon>
    </lineage>
</organism>
<dbReference type="Gene3D" id="3.80.10.10">
    <property type="entry name" value="Ribonuclease Inhibitor"/>
    <property type="match status" value="1"/>
</dbReference>
<name>A0A6P6VCQ0_COFAR</name>
<dbReference type="SUPFAM" id="SSF52058">
    <property type="entry name" value="L domain-like"/>
    <property type="match status" value="1"/>
</dbReference>
<protein>
    <submittedName>
        <fullName evidence="2">Late blight resistance protein homolog R1A-3</fullName>
    </submittedName>
</protein>
<dbReference type="OrthoDB" id="1478287at2759"/>
<dbReference type="GeneID" id="113719377"/>
<accession>A0A6P6VCQ0</accession>
<reference evidence="1" key="1">
    <citation type="journal article" date="2025" name="Foods">
        <title>Unveiling the Microbial Signatures of Arabica Coffee Cherries: Insights into Ripeness Specific Diversity, Functional Traits, and Implications for Quality and Safety.</title>
        <authorList>
            <consortium name="RefSeq"/>
            <person name="Tenea G.N."/>
            <person name="Cifuentes V."/>
            <person name="Reyes P."/>
            <person name="Cevallos-Vallejos M."/>
        </authorList>
    </citation>
    <scope>NUCLEOTIDE SEQUENCE [LARGE SCALE GENOMIC DNA]</scope>
</reference>
<reference evidence="2" key="2">
    <citation type="submission" date="2025-08" db="UniProtKB">
        <authorList>
            <consortium name="RefSeq"/>
        </authorList>
    </citation>
    <scope>IDENTIFICATION</scope>
    <source>
        <tissue evidence="2">Leaves</tissue>
    </source>
</reference>
<proteinExistence type="predicted"/>
<evidence type="ECO:0000313" key="2">
    <source>
        <dbReference type="RefSeq" id="XP_027100390.1"/>
    </source>
</evidence>
<dbReference type="RefSeq" id="XP_027100390.1">
    <property type="nucleotide sequence ID" value="XM_027244589.2"/>
</dbReference>
<dbReference type="InterPro" id="IPR032675">
    <property type="entry name" value="LRR_dom_sf"/>
</dbReference>
<keyword evidence="1" id="KW-1185">Reference proteome</keyword>
<dbReference type="PANTHER" id="PTHR15140:SF33">
    <property type="entry name" value="LATE BLIGHT RESISTANCE PROTEIN HOMOLOG R1A-3 ISOFORM X1"/>
    <property type="match status" value="1"/>
</dbReference>
<dbReference type="PANTHER" id="PTHR15140">
    <property type="entry name" value="TUBULIN-SPECIFIC CHAPERONE E"/>
    <property type="match status" value="1"/>
</dbReference>
<dbReference type="AlphaFoldDB" id="A0A6P6VCQ0"/>
<gene>
    <name evidence="2" type="primary">LOC113719377</name>
</gene>